<dbReference type="InterPro" id="IPR004291">
    <property type="entry name" value="Transposase_IS66_central"/>
</dbReference>
<keyword evidence="1" id="KW-0175">Coiled coil</keyword>
<sequence>MQPLTEQHTNYKALYEQQSAANKELQLTIASLTHQLHQLQKMIFGSKTERFMLATAADTAASAQLSLALEADTITQCKIMDATKVSYIRTKTELTTNTPKAHPGRMKLPEHLRREVILLQPDRDVTGLRKIGDEVSEVLDYTPGELYVKQYIRPKYVQPLTELTNTVITASLPGRLLDKCMAGEGLLSQIIVDKYMDHLPLHRQLQRFERAGITIAQSTINDWVKAVLTHLTALYEVHKKKVLDSGYLHADETPIKVLDDAKKGTTHQGYYWVYHNSHEKLVLFDYRSGRGREGPDDILKDFKGYWQTDGYIAYDDFDKREGITLMHCMAHARRKFSDALQSDKNRAEHALSLLQQLYAIERRIKEEQLSAEAAVQLRQQQAVPLLSTMKQWMTGEYAKVLPKSPVGQAIGYCLPRWEKLEVKCLYDQCPAANRQQWGRECHPSCCSRQKKLPVCRLSSGSAKGSNDLFLVCYLQATSHQSIQLAQRCIATHASLYD</sequence>
<reference evidence="5 6" key="1">
    <citation type="submission" date="2019-05" db="EMBL/GenBank/DDBJ databases">
        <title>Panacibacter sp. strain 17mud1-8 Genome sequencing and assembly.</title>
        <authorList>
            <person name="Chhetri G."/>
        </authorList>
    </citation>
    <scope>NUCLEOTIDE SEQUENCE [LARGE SCALE GENOMIC DNA]</scope>
    <source>
        <strain evidence="5 6">17mud1-8</strain>
    </source>
</reference>
<dbReference type="InterPro" id="IPR024474">
    <property type="entry name" value="Znf_dom_IS66"/>
</dbReference>
<evidence type="ECO:0000259" key="4">
    <source>
        <dbReference type="Pfam" id="PF13007"/>
    </source>
</evidence>
<dbReference type="InterPro" id="IPR024463">
    <property type="entry name" value="Transposase_TnpC_homeodom"/>
</dbReference>
<feature type="domain" description="Transposase TnpC homeodomain" evidence="4">
    <location>
        <begin position="32"/>
        <end position="117"/>
    </location>
</feature>
<dbReference type="Pfam" id="PF13005">
    <property type="entry name" value="zf-IS66"/>
    <property type="match status" value="1"/>
</dbReference>
<evidence type="ECO:0000259" key="3">
    <source>
        <dbReference type="Pfam" id="PF13005"/>
    </source>
</evidence>
<evidence type="ECO:0000256" key="1">
    <source>
        <dbReference type="SAM" id="Coils"/>
    </source>
</evidence>
<dbReference type="EMBL" id="SZQL01000003">
    <property type="protein sequence ID" value="TKK70374.1"/>
    <property type="molecule type" value="Genomic_DNA"/>
</dbReference>
<dbReference type="OrthoDB" id="9760067at2"/>
<dbReference type="Pfam" id="PF03050">
    <property type="entry name" value="DDE_Tnp_IS66"/>
    <property type="match status" value="1"/>
</dbReference>
<protein>
    <submittedName>
        <fullName evidence="5">IS66 family transposase</fullName>
    </submittedName>
</protein>
<name>A0A4U3L7K9_9BACT</name>
<feature type="domain" description="Transposase IS66 central" evidence="2">
    <location>
        <begin position="179"/>
        <end position="433"/>
    </location>
</feature>
<dbReference type="InterPro" id="IPR052344">
    <property type="entry name" value="Transposase-related"/>
</dbReference>
<dbReference type="AlphaFoldDB" id="A0A4U3L7K9"/>
<dbReference type="PANTHER" id="PTHR33678">
    <property type="entry name" value="BLL1576 PROTEIN"/>
    <property type="match status" value="1"/>
</dbReference>
<evidence type="ECO:0000313" key="6">
    <source>
        <dbReference type="Proteomes" id="UP000305848"/>
    </source>
</evidence>
<evidence type="ECO:0000313" key="5">
    <source>
        <dbReference type="EMBL" id="TKK70374.1"/>
    </source>
</evidence>
<dbReference type="Proteomes" id="UP000305848">
    <property type="component" value="Unassembled WGS sequence"/>
</dbReference>
<proteinExistence type="predicted"/>
<organism evidence="5 6">
    <name type="scientific">Ilyomonas limi</name>
    <dbReference type="NCBI Taxonomy" id="2575867"/>
    <lineage>
        <taxon>Bacteria</taxon>
        <taxon>Pseudomonadati</taxon>
        <taxon>Bacteroidota</taxon>
        <taxon>Chitinophagia</taxon>
        <taxon>Chitinophagales</taxon>
        <taxon>Chitinophagaceae</taxon>
        <taxon>Ilyomonas</taxon>
    </lineage>
</organism>
<feature type="domain" description="Transposase IS66 zinc-finger binding" evidence="3">
    <location>
        <begin position="128"/>
        <end position="156"/>
    </location>
</feature>
<dbReference type="Pfam" id="PF13007">
    <property type="entry name" value="LZ_Tnp_IS66"/>
    <property type="match status" value="1"/>
</dbReference>
<feature type="coiled-coil region" evidence="1">
    <location>
        <begin position="15"/>
        <end position="42"/>
    </location>
</feature>
<evidence type="ECO:0000259" key="2">
    <source>
        <dbReference type="Pfam" id="PF03050"/>
    </source>
</evidence>
<dbReference type="PANTHER" id="PTHR33678:SF1">
    <property type="entry name" value="BLL1576 PROTEIN"/>
    <property type="match status" value="1"/>
</dbReference>
<accession>A0A4U3L7K9</accession>
<dbReference type="NCBIfam" id="NF033517">
    <property type="entry name" value="transpos_IS66"/>
    <property type="match status" value="1"/>
</dbReference>
<gene>
    <name evidence="5" type="ORF">FC093_06405</name>
</gene>
<keyword evidence="6" id="KW-1185">Reference proteome</keyword>
<comment type="caution">
    <text evidence="5">The sequence shown here is derived from an EMBL/GenBank/DDBJ whole genome shotgun (WGS) entry which is preliminary data.</text>
</comment>